<dbReference type="InterPro" id="IPR050090">
    <property type="entry name" value="Tyrosine_recombinase_XerCD"/>
</dbReference>
<dbReference type="EMBL" id="FRAC01000006">
    <property type="protein sequence ID" value="SHJ56906.1"/>
    <property type="molecule type" value="Genomic_DNA"/>
</dbReference>
<dbReference type="GO" id="GO:0006310">
    <property type="term" value="P:DNA recombination"/>
    <property type="evidence" value="ECO:0007669"/>
    <property type="project" value="UniProtKB-KW"/>
</dbReference>
<evidence type="ECO:0000256" key="1">
    <source>
        <dbReference type="ARBA" id="ARBA00023172"/>
    </source>
</evidence>
<dbReference type="PROSITE" id="PS51898">
    <property type="entry name" value="TYR_RECOMBINASE"/>
    <property type="match status" value="1"/>
</dbReference>
<proteinExistence type="predicted"/>
<dbReference type="Gene3D" id="1.10.443.10">
    <property type="entry name" value="Intergrase catalytic core"/>
    <property type="match status" value="1"/>
</dbReference>
<dbReference type="PANTHER" id="PTHR30349">
    <property type="entry name" value="PHAGE INTEGRASE-RELATED"/>
    <property type="match status" value="1"/>
</dbReference>
<gene>
    <name evidence="3" type="ORF">SAMN02745136_00410</name>
</gene>
<evidence type="ECO:0000259" key="2">
    <source>
        <dbReference type="PROSITE" id="PS51898"/>
    </source>
</evidence>
<evidence type="ECO:0000313" key="4">
    <source>
        <dbReference type="Proteomes" id="UP000184386"/>
    </source>
</evidence>
<dbReference type="SUPFAM" id="SSF56349">
    <property type="entry name" value="DNA breaking-rejoining enzymes"/>
    <property type="match status" value="1"/>
</dbReference>
<keyword evidence="1" id="KW-0233">DNA recombination</keyword>
<dbReference type="STRING" id="1121322.SAMN02745136_00410"/>
<dbReference type="InterPro" id="IPR011010">
    <property type="entry name" value="DNA_brk_join_enz"/>
</dbReference>
<dbReference type="GO" id="GO:0015074">
    <property type="term" value="P:DNA integration"/>
    <property type="evidence" value="ECO:0007669"/>
    <property type="project" value="InterPro"/>
</dbReference>
<dbReference type="RefSeq" id="WP_073272422.1">
    <property type="nucleotide sequence ID" value="NZ_FRAC01000006.1"/>
</dbReference>
<organism evidence="3 4">
    <name type="scientific">Anaerocolumna jejuensis DSM 15929</name>
    <dbReference type="NCBI Taxonomy" id="1121322"/>
    <lineage>
        <taxon>Bacteria</taxon>
        <taxon>Bacillati</taxon>
        <taxon>Bacillota</taxon>
        <taxon>Clostridia</taxon>
        <taxon>Lachnospirales</taxon>
        <taxon>Lachnospiraceae</taxon>
        <taxon>Anaerocolumna</taxon>
    </lineage>
</organism>
<dbReference type="InterPro" id="IPR013762">
    <property type="entry name" value="Integrase-like_cat_sf"/>
</dbReference>
<dbReference type="GO" id="GO:0003677">
    <property type="term" value="F:DNA binding"/>
    <property type="evidence" value="ECO:0007669"/>
    <property type="project" value="InterPro"/>
</dbReference>
<dbReference type="PANTHER" id="PTHR30349:SF91">
    <property type="entry name" value="INTA PROTEIN"/>
    <property type="match status" value="1"/>
</dbReference>
<dbReference type="Proteomes" id="UP000184386">
    <property type="component" value="Unassembled WGS sequence"/>
</dbReference>
<sequence>MFQGETFYDNLFVVAVSTGLRPGEVCALTLKDVDFKDSLIRVKKTLVYQTFEGEEKKSYHFGNPKTKSSKRDIPMNQQCALALKKQLMQRNVVMGRTVAKPITGFEELLFTTKFGTPINTQTYSDAIKAVLENVNLCRDELEKIEYFSPHCFRHTFATRCFEAGIKPKTVQQYLGHATLQMTMDLYTHVLKEHSQEEMIKLEKVLDNTLDVSVASIHERFDKFQELENDTNKAFNKETCKTQSKSKKNIVYLSSVGT</sequence>
<protein>
    <submittedName>
        <fullName evidence="3">Phage integrase family protein</fullName>
    </submittedName>
</protein>
<keyword evidence="4" id="KW-1185">Reference proteome</keyword>
<dbReference type="CDD" id="cd01189">
    <property type="entry name" value="INT_ICEBs1_C_like"/>
    <property type="match status" value="1"/>
</dbReference>
<accession>A0A1M6KD83</accession>
<evidence type="ECO:0000313" key="3">
    <source>
        <dbReference type="EMBL" id="SHJ56906.1"/>
    </source>
</evidence>
<dbReference type="InterPro" id="IPR002104">
    <property type="entry name" value="Integrase_catalytic"/>
</dbReference>
<name>A0A1M6KD83_9FIRM</name>
<reference evidence="3 4" key="1">
    <citation type="submission" date="2016-11" db="EMBL/GenBank/DDBJ databases">
        <authorList>
            <person name="Jaros S."/>
            <person name="Januszkiewicz K."/>
            <person name="Wedrychowicz H."/>
        </authorList>
    </citation>
    <scope>NUCLEOTIDE SEQUENCE [LARGE SCALE GENOMIC DNA]</scope>
    <source>
        <strain evidence="3 4">DSM 15929</strain>
    </source>
</reference>
<dbReference type="AlphaFoldDB" id="A0A1M6KD83"/>
<dbReference type="Pfam" id="PF00589">
    <property type="entry name" value="Phage_integrase"/>
    <property type="match status" value="1"/>
</dbReference>
<feature type="domain" description="Tyr recombinase" evidence="2">
    <location>
        <begin position="1"/>
        <end position="199"/>
    </location>
</feature>